<sequence length="373" mass="39124">MHTQTARFCWRFSAALRSDTINIAFGNAAGLPTLQTGQWYAIVLLAEVLGLEAASADAFRQAASAAALALTLRCGSQALESSPLDIREPGGVLELRSLGSAATLEVAPGSTTRLTMKGLLGSGAIEKLRMVFLPSFGPQAWSVEGSSVAASVQYWSSADATGQPAGSQSISGVSLTLSTRAGLPATVLDLQLPGWTSMGSLEVSLALAAASPLQGLATGFAAHAYVWAELRRSTRCRKAAVSLFQLAAERAQWLDSCAFLTHGWCQPASGAPSSLGLRGAWGDPANHATGWNLGHGPWAYTCRHALASERKPSQEARAATCTCCRPSSHQRGDADSAGQYGSLAGCHLHLLHGCSEPFLHDVAEYLVRSARFM</sequence>
<dbReference type="AlphaFoldDB" id="A0A812SGU3"/>
<proteinExistence type="predicted"/>
<name>A0A812SGU3_9DINO</name>
<keyword evidence="2" id="KW-1185">Reference proteome</keyword>
<accession>A0A812SGU3</accession>
<dbReference type="Proteomes" id="UP000604046">
    <property type="component" value="Unassembled WGS sequence"/>
</dbReference>
<evidence type="ECO:0000313" key="2">
    <source>
        <dbReference type="Proteomes" id="UP000604046"/>
    </source>
</evidence>
<comment type="caution">
    <text evidence="1">The sequence shown here is derived from an EMBL/GenBank/DDBJ whole genome shotgun (WGS) entry which is preliminary data.</text>
</comment>
<protein>
    <submittedName>
        <fullName evidence="1">Uncharacterized protein</fullName>
    </submittedName>
</protein>
<dbReference type="OrthoDB" id="10507794at2759"/>
<evidence type="ECO:0000313" key="1">
    <source>
        <dbReference type="EMBL" id="CAE7474955.1"/>
    </source>
</evidence>
<gene>
    <name evidence="1" type="ORF">SNAT2548_LOCUS26686</name>
</gene>
<dbReference type="EMBL" id="CAJNDS010002437">
    <property type="protein sequence ID" value="CAE7474955.1"/>
    <property type="molecule type" value="Genomic_DNA"/>
</dbReference>
<organism evidence="1 2">
    <name type="scientific">Symbiodinium natans</name>
    <dbReference type="NCBI Taxonomy" id="878477"/>
    <lineage>
        <taxon>Eukaryota</taxon>
        <taxon>Sar</taxon>
        <taxon>Alveolata</taxon>
        <taxon>Dinophyceae</taxon>
        <taxon>Suessiales</taxon>
        <taxon>Symbiodiniaceae</taxon>
        <taxon>Symbiodinium</taxon>
    </lineage>
</organism>
<reference evidence="1" key="1">
    <citation type="submission" date="2021-02" db="EMBL/GenBank/DDBJ databases">
        <authorList>
            <person name="Dougan E. K."/>
            <person name="Rhodes N."/>
            <person name="Thang M."/>
            <person name="Chan C."/>
        </authorList>
    </citation>
    <scope>NUCLEOTIDE SEQUENCE</scope>
</reference>